<dbReference type="PANTHER" id="PTHR48046">
    <property type="entry name" value="UDP-GLYCOSYLTRANSFERASE 72E1"/>
    <property type="match status" value="1"/>
</dbReference>
<evidence type="ECO:0008006" key="6">
    <source>
        <dbReference type="Google" id="ProtNLM"/>
    </source>
</evidence>
<dbReference type="Gramene" id="PUZ55764">
    <property type="protein sequence ID" value="PUZ55764"/>
    <property type="gene ID" value="GQ55_5G238600"/>
</dbReference>
<protein>
    <recommendedName>
        <fullName evidence="6">Glycosyltransferase</fullName>
    </recommendedName>
</protein>
<sequence length="487" mass="51755">MARAYARAYSPHVVVLTSPGAGHVLPVPELAARLAAQHGVTATIITFTNLSSPEHSSALATLPAGVFVAKLLEVSLDDLRLDAHLVTRIVTVVRRTLPHLRELLRSLLGSPAGVAAFLTDMLCPAALTVAEELGVPRYVFYTSSLMSLASLLHAPELARTTTGKCRDLPEPVRLPGCITLRGADLVDPIQDRANPVYALIVDLGLDYLRADGFIVNTFDDLEHDTLVSFQDLCDKDVYPPAYAVGPFVQSCSDEAAKHRCMEWLDGQPDGSVLYMCFGSGGALSSRQMAELAAGLEASGQRFLWVVRLPSDKDSSAGYFGTASHGDDPLSYLPEGFVERTGGRGLALAQSAPQVEILNHRAVGGFLSHCGWNSWLEAVAAGVPILTWPLFAEQRPINTVKLSSEGAGVALRLRAREDTGDGMVPRDEVAAAARELMAGENGAVARKKAHEPELRVGAEKAAAADGPVRRALAAVVDTWNGGSARAAS</sequence>
<comment type="similarity">
    <text evidence="1">Belongs to the UDP-glycosyltransferase family.</text>
</comment>
<keyword evidence="2" id="KW-0328">Glycosyltransferase</keyword>
<dbReference type="FunFam" id="3.40.50.2000:FF:000054">
    <property type="entry name" value="Glycosyltransferase"/>
    <property type="match status" value="1"/>
</dbReference>
<dbReference type="Pfam" id="PF00201">
    <property type="entry name" value="UDPGT"/>
    <property type="match status" value="1"/>
</dbReference>
<gene>
    <name evidence="4" type="ORF">GQ55_5G238600</name>
</gene>
<evidence type="ECO:0000313" key="4">
    <source>
        <dbReference type="EMBL" id="PUZ55764.1"/>
    </source>
</evidence>
<keyword evidence="5" id="KW-1185">Reference proteome</keyword>
<dbReference type="Gene3D" id="3.40.50.2000">
    <property type="entry name" value="Glycogen Phosphorylase B"/>
    <property type="match status" value="2"/>
</dbReference>
<dbReference type="FunFam" id="3.40.50.2000:FF:000056">
    <property type="entry name" value="Glycosyltransferase"/>
    <property type="match status" value="1"/>
</dbReference>
<dbReference type="OrthoDB" id="5835829at2759"/>
<dbReference type="CDD" id="cd03784">
    <property type="entry name" value="GT1_Gtf-like"/>
    <property type="match status" value="1"/>
</dbReference>
<evidence type="ECO:0000256" key="2">
    <source>
        <dbReference type="ARBA" id="ARBA00022676"/>
    </source>
</evidence>
<dbReference type="AlphaFoldDB" id="A0A2T7DJK7"/>
<accession>A0A2T7DJK7</accession>
<evidence type="ECO:0000313" key="5">
    <source>
        <dbReference type="Proteomes" id="UP000244336"/>
    </source>
</evidence>
<dbReference type="InterPro" id="IPR002213">
    <property type="entry name" value="UDP_glucos_trans"/>
</dbReference>
<dbReference type="PANTHER" id="PTHR48046:SF1">
    <property type="entry name" value="GLYCOSYLTRANSFERASE-RELATED"/>
    <property type="match status" value="1"/>
</dbReference>
<dbReference type="Proteomes" id="UP000244336">
    <property type="component" value="Chromosome 5"/>
</dbReference>
<dbReference type="EMBL" id="CM009753">
    <property type="protein sequence ID" value="PUZ55764.1"/>
    <property type="molecule type" value="Genomic_DNA"/>
</dbReference>
<dbReference type="GO" id="GO:0008194">
    <property type="term" value="F:UDP-glycosyltransferase activity"/>
    <property type="evidence" value="ECO:0007669"/>
    <property type="project" value="InterPro"/>
</dbReference>
<reference evidence="4 5" key="1">
    <citation type="submission" date="2018-04" db="EMBL/GenBank/DDBJ databases">
        <title>WGS assembly of Panicum hallii var. hallii HAL2.</title>
        <authorList>
            <person name="Lovell J."/>
            <person name="Jenkins J."/>
            <person name="Lowry D."/>
            <person name="Mamidi S."/>
            <person name="Sreedasyam A."/>
            <person name="Weng X."/>
            <person name="Barry K."/>
            <person name="Bonette J."/>
            <person name="Campitelli B."/>
            <person name="Daum C."/>
            <person name="Gordon S."/>
            <person name="Gould B."/>
            <person name="Lipzen A."/>
            <person name="MacQueen A."/>
            <person name="Palacio-Mejia J."/>
            <person name="Plott C."/>
            <person name="Shakirov E."/>
            <person name="Shu S."/>
            <person name="Yoshinaga Y."/>
            <person name="Zane M."/>
            <person name="Rokhsar D."/>
            <person name="Grimwood J."/>
            <person name="Schmutz J."/>
            <person name="Juenger T."/>
        </authorList>
    </citation>
    <scope>NUCLEOTIDE SEQUENCE [LARGE SCALE GENOMIC DNA]</scope>
    <source>
        <strain evidence="5">cv. HAL2</strain>
    </source>
</reference>
<organism evidence="4 5">
    <name type="scientific">Panicum hallii var. hallii</name>
    <dbReference type="NCBI Taxonomy" id="1504633"/>
    <lineage>
        <taxon>Eukaryota</taxon>
        <taxon>Viridiplantae</taxon>
        <taxon>Streptophyta</taxon>
        <taxon>Embryophyta</taxon>
        <taxon>Tracheophyta</taxon>
        <taxon>Spermatophyta</taxon>
        <taxon>Magnoliopsida</taxon>
        <taxon>Liliopsida</taxon>
        <taxon>Poales</taxon>
        <taxon>Poaceae</taxon>
        <taxon>PACMAD clade</taxon>
        <taxon>Panicoideae</taxon>
        <taxon>Panicodae</taxon>
        <taxon>Paniceae</taxon>
        <taxon>Panicinae</taxon>
        <taxon>Panicum</taxon>
        <taxon>Panicum sect. Panicum</taxon>
    </lineage>
</organism>
<name>A0A2T7DJK7_9POAL</name>
<dbReference type="SUPFAM" id="SSF53756">
    <property type="entry name" value="UDP-Glycosyltransferase/glycogen phosphorylase"/>
    <property type="match status" value="1"/>
</dbReference>
<evidence type="ECO:0000256" key="1">
    <source>
        <dbReference type="ARBA" id="ARBA00009995"/>
    </source>
</evidence>
<evidence type="ECO:0000256" key="3">
    <source>
        <dbReference type="ARBA" id="ARBA00022679"/>
    </source>
</evidence>
<proteinExistence type="inferred from homology"/>
<keyword evidence="3" id="KW-0808">Transferase</keyword>